<dbReference type="RefSeq" id="WP_130845023.1">
    <property type="nucleotide sequence ID" value="NZ_BJDY01000004.1"/>
</dbReference>
<accession>A0A660DZX0</accession>
<dbReference type="OrthoDB" id="2323055at2"/>
<evidence type="ECO:0000313" key="3">
    <source>
        <dbReference type="Proteomes" id="UP000289996"/>
    </source>
</evidence>
<name>A0A660DZX0_9LACO</name>
<keyword evidence="1" id="KW-0732">Signal</keyword>
<evidence type="ECO:0000313" key="2">
    <source>
        <dbReference type="EMBL" id="VDG29398.1"/>
    </source>
</evidence>
<feature type="signal peptide" evidence="1">
    <location>
        <begin position="1"/>
        <end position="21"/>
    </location>
</feature>
<dbReference type="AlphaFoldDB" id="A0A660DZX0"/>
<evidence type="ECO:0000256" key="1">
    <source>
        <dbReference type="SAM" id="SignalP"/>
    </source>
</evidence>
<organism evidence="2 3">
    <name type="scientific">Lactiplantibacillus mudanjiangensis</name>
    <dbReference type="NCBI Taxonomy" id="1296538"/>
    <lineage>
        <taxon>Bacteria</taxon>
        <taxon>Bacillati</taxon>
        <taxon>Bacillota</taxon>
        <taxon>Bacilli</taxon>
        <taxon>Lactobacillales</taxon>
        <taxon>Lactobacillaceae</taxon>
        <taxon>Lactiplantibacillus</taxon>
    </lineage>
</organism>
<proteinExistence type="predicted"/>
<dbReference type="Proteomes" id="UP000289996">
    <property type="component" value="Unassembled WGS sequence"/>
</dbReference>
<sequence length="138" mass="15450">MKKVWLSVAAMALLTPMVAETQTAQAASWHNGTPKAMRGKYQAKKHSAAQGFGDMYHITAKTYTYDASGMPQVKATKLRYKKISAHTWRLQGKVKTSAAVRFSKLDEKIYCKSKKFAATDYGSKFSKLSWATKVSKFK</sequence>
<dbReference type="EMBL" id="UYIG01000141">
    <property type="protein sequence ID" value="VDG29398.1"/>
    <property type="molecule type" value="Genomic_DNA"/>
</dbReference>
<reference evidence="2 3" key="1">
    <citation type="submission" date="2018-11" db="EMBL/GenBank/DDBJ databases">
        <authorList>
            <person name="Wuyts S."/>
        </authorList>
    </citation>
    <scope>NUCLEOTIDE SEQUENCE [LARGE SCALE GENOMIC DNA]</scope>
    <source>
        <strain evidence="2">Lactobacillus mudanjiangensis AMBF249</strain>
    </source>
</reference>
<gene>
    <name evidence="2" type="ORF">MUDAN_MDHGFNIF_00953</name>
</gene>
<keyword evidence="3" id="KW-1185">Reference proteome</keyword>
<protein>
    <submittedName>
        <fullName evidence="2">Uncharacterized protein</fullName>
    </submittedName>
</protein>
<feature type="chain" id="PRO_5038642540" evidence="1">
    <location>
        <begin position="22"/>
        <end position="138"/>
    </location>
</feature>